<feature type="compositionally biased region" description="Low complexity" evidence="1">
    <location>
        <begin position="116"/>
        <end position="127"/>
    </location>
</feature>
<accession>A0A2N0ZKG0</accession>
<dbReference type="AlphaFoldDB" id="A0A2N0ZKG0"/>
<evidence type="ECO:0000313" key="3">
    <source>
        <dbReference type="Proteomes" id="UP000233343"/>
    </source>
</evidence>
<evidence type="ECO:0000313" key="2">
    <source>
        <dbReference type="EMBL" id="PKG30002.1"/>
    </source>
</evidence>
<sequence length="136" mass="15172">MAKEKLHPSIEQFKQYVKAHPEIIKQVRSGKKKWQELYEEWYLLEDEAETSNPAADNHSKNEENTDKSNDWMTNVVGSLKNMDVDQMQGYIANMSQALAAIQGVISQFSGGGGTSKSGSSTGASQQKPNPFTFKKD</sequence>
<comment type="caution">
    <text evidence="2">The sequence shown here is derived from an EMBL/GenBank/DDBJ whole genome shotgun (WGS) entry which is preliminary data.</text>
</comment>
<dbReference type="Pfam" id="PF14071">
    <property type="entry name" value="YlbD_coat"/>
    <property type="match status" value="1"/>
</dbReference>
<dbReference type="InterPro" id="IPR025953">
    <property type="entry name" value="YlbD_coat"/>
</dbReference>
<protein>
    <recommendedName>
        <fullName evidence="4">Cytosolic protein</fullName>
    </recommendedName>
</protein>
<gene>
    <name evidence="2" type="ORF">CWS20_05685</name>
</gene>
<reference evidence="2 3" key="1">
    <citation type="journal article" date="2010" name="Int. J. Syst. Evol. Microbiol.">
        <title>Bacillus horneckiae sp. nov., isolated from a spacecraft-assembly clean room.</title>
        <authorList>
            <person name="Vaishampayan P."/>
            <person name="Probst A."/>
            <person name="Krishnamurthi S."/>
            <person name="Ghosh S."/>
            <person name="Osman S."/>
            <person name="McDowall A."/>
            <person name="Ruckmani A."/>
            <person name="Mayilraj S."/>
            <person name="Venkateswaran K."/>
        </authorList>
    </citation>
    <scope>NUCLEOTIDE SEQUENCE [LARGE SCALE GENOMIC DNA]</scope>
    <source>
        <strain evidence="3">1PO1SC</strain>
    </source>
</reference>
<dbReference type="EMBL" id="PISD01000009">
    <property type="protein sequence ID" value="PKG30002.1"/>
    <property type="molecule type" value="Genomic_DNA"/>
</dbReference>
<feature type="region of interest" description="Disordered" evidence="1">
    <location>
        <begin position="49"/>
        <end position="71"/>
    </location>
</feature>
<evidence type="ECO:0008006" key="4">
    <source>
        <dbReference type="Google" id="ProtNLM"/>
    </source>
</evidence>
<name>A0A2N0ZKG0_9BACI</name>
<dbReference type="RefSeq" id="WP_066196876.1">
    <property type="nucleotide sequence ID" value="NZ_JARMMB010000047.1"/>
</dbReference>
<feature type="region of interest" description="Disordered" evidence="1">
    <location>
        <begin position="109"/>
        <end position="136"/>
    </location>
</feature>
<dbReference type="Proteomes" id="UP000233343">
    <property type="component" value="Unassembled WGS sequence"/>
</dbReference>
<proteinExistence type="predicted"/>
<keyword evidence="3" id="KW-1185">Reference proteome</keyword>
<feature type="compositionally biased region" description="Basic and acidic residues" evidence="1">
    <location>
        <begin position="57"/>
        <end position="69"/>
    </location>
</feature>
<evidence type="ECO:0000256" key="1">
    <source>
        <dbReference type="SAM" id="MobiDB-lite"/>
    </source>
</evidence>
<organism evidence="2 3">
    <name type="scientific">Cytobacillus horneckiae</name>
    <dbReference type="NCBI Taxonomy" id="549687"/>
    <lineage>
        <taxon>Bacteria</taxon>
        <taxon>Bacillati</taxon>
        <taxon>Bacillota</taxon>
        <taxon>Bacilli</taxon>
        <taxon>Bacillales</taxon>
        <taxon>Bacillaceae</taxon>
        <taxon>Cytobacillus</taxon>
    </lineage>
</organism>